<evidence type="ECO:0000313" key="1">
    <source>
        <dbReference type="EMBL" id="KAB6078396.1"/>
    </source>
</evidence>
<gene>
    <name evidence="1" type="ORF">GA560_22955</name>
</gene>
<sequence>MKTTQKSSLFLVLSLANLQARRTSIAQEHQQTRIIRFILSRKGDMLHSESTNDKTPEGPEIVFIYPIAFESK</sequence>
<organism evidence="1 2">
    <name type="scientific">Bacteroides xylanisolvens</name>
    <dbReference type="NCBI Taxonomy" id="371601"/>
    <lineage>
        <taxon>Bacteria</taxon>
        <taxon>Pseudomonadati</taxon>
        <taxon>Bacteroidota</taxon>
        <taxon>Bacteroidia</taxon>
        <taxon>Bacteroidales</taxon>
        <taxon>Bacteroidaceae</taxon>
        <taxon>Bacteroides</taxon>
    </lineage>
</organism>
<comment type="caution">
    <text evidence="1">The sequence shown here is derived from an EMBL/GenBank/DDBJ whole genome shotgun (WGS) entry which is preliminary data.</text>
</comment>
<dbReference type="EMBL" id="WDER01000099">
    <property type="protein sequence ID" value="KAB6078396.1"/>
    <property type="molecule type" value="Genomic_DNA"/>
</dbReference>
<accession>A0A4Q5D9B1</accession>
<dbReference type="RefSeq" id="WP_151922204.1">
    <property type="nucleotide sequence ID" value="NZ_RCXZ01000033.1"/>
</dbReference>
<protein>
    <submittedName>
        <fullName evidence="1">Uncharacterized protein</fullName>
    </submittedName>
</protein>
<dbReference type="AlphaFoldDB" id="A0A4Q5D9B1"/>
<reference evidence="1 2" key="1">
    <citation type="journal article" date="2019" name="Nat. Med.">
        <title>A library of human gut bacterial isolates paired with longitudinal multiomics data enables mechanistic microbiome research.</title>
        <authorList>
            <person name="Poyet M."/>
            <person name="Groussin M."/>
            <person name="Gibbons S.M."/>
            <person name="Avila-Pacheco J."/>
            <person name="Jiang X."/>
            <person name="Kearney S.M."/>
            <person name="Perrotta A.R."/>
            <person name="Berdy B."/>
            <person name="Zhao S."/>
            <person name="Lieberman T.D."/>
            <person name="Swanson P.K."/>
            <person name="Smith M."/>
            <person name="Roesemann S."/>
            <person name="Alexander J.E."/>
            <person name="Rich S.A."/>
            <person name="Livny J."/>
            <person name="Vlamakis H."/>
            <person name="Clish C."/>
            <person name="Bullock K."/>
            <person name="Deik A."/>
            <person name="Scott J."/>
            <person name="Pierce K.A."/>
            <person name="Xavier R.J."/>
            <person name="Alm E.J."/>
        </authorList>
    </citation>
    <scope>NUCLEOTIDE SEQUENCE [LARGE SCALE GENOMIC DNA]</scope>
    <source>
        <strain evidence="1 2">BIOML-A73</strain>
    </source>
</reference>
<name>A0A4Q5D9B1_9BACE</name>
<dbReference type="Proteomes" id="UP000474077">
    <property type="component" value="Unassembled WGS sequence"/>
</dbReference>
<evidence type="ECO:0000313" key="2">
    <source>
        <dbReference type="Proteomes" id="UP000474077"/>
    </source>
</evidence>
<proteinExistence type="predicted"/>